<dbReference type="SUPFAM" id="SSF46785">
    <property type="entry name" value="Winged helix' DNA-binding domain"/>
    <property type="match status" value="1"/>
</dbReference>
<evidence type="ECO:0000256" key="1">
    <source>
        <dbReference type="SAM" id="MobiDB-lite"/>
    </source>
</evidence>
<proteinExistence type="predicted"/>
<dbReference type="Proteomes" id="UP000334019">
    <property type="component" value="Chromosome"/>
</dbReference>
<sequence length="198" mass="21067">MRGPSGSNRRRTPTTRPERWLTRSDSERPNPERYAPGMRVQLGRKGDYAIRAAVDLARHDGAGRRKTRHIAEAMGVPESYLPSILGQLVAAGLVSSLAGRDGGYALVHPAAETTLLQVVEAVEGEVELVRCVLTGGPCGWETECAVHRFWAAAQDAFRDQLAAASLADVVDVDRGLTAASGSPRRGRGQSDVAPDAGG</sequence>
<dbReference type="InterPro" id="IPR000944">
    <property type="entry name" value="Tscrpt_reg_Rrf2"/>
</dbReference>
<dbReference type="PANTHER" id="PTHR33221">
    <property type="entry name" value="WINGED HELIX-TURN-HELIX TRANSCRIPTIONAL REGULATOR, RRF2 FAMILY"/>
    <property type="match status" value="1"/>
</dbReference>
<dbReference type="AlphaFoldDB" id="A0A5Q2RKL9"/>
<dbReference type="GO" id="GO:0003700">
    <property type="term" value="F:DNA-binding transcription factor activity"/>
    <property type="evidence" value="ECO:0007669"/>
    <property type="project" value="TreeGrafter"/>
</dbReference>
<dbReference type="GO" id="GO:0005829">
    <property type="term" value="C:cytosol"/>
    <property type="evidence" value="ECO:0007669"/>
    <property type="project" value="TreeGrafter"/>
</dbReference>
<evidence type="ECO:0000313" key="2">
    <source>
        <dbReference type="EMBL" id="QGG94607.1"/>
    </source>
</evidence>
<reference evidence="2 3" key="1">
    <citation type="submission" date="2019-11" db="EMBL/GenBank/DDBJ databases">
        <authorList>
            <person name="He Y."/>
        </authorList>
    </citation>
    <scope>NUCLEOTIDE SEQUENCE [LARGE SCALE GENOMIC DNA]</scope>
    <source>
        <strain evidence="2 3">SCSIO 58843</strain>
    </source>
</reference>
<accession>A0A5Q2RKL9</accession>
<dbReference type="NCBIfam" id="TIGR00738">
    <property type="entry name" value="rrf2_super"/>
    <property type="match status" value="1"/>
</dbReference>
<feature type="region of interest" description="Disordered" evidence="1">
    <location>
        <begin position="178"/>
        <end position="198"/>
    </location>
</feature>
<dbReference type="KEGG" id="atq:GH723_05510"/>
<dbReference type="PANTHER" id="PTHR33221:SF15">
    <property type="entry name" value="HTH-TYPE TRANSCRIPTIONAL REGULATOR YWGB-RELATED"/>
    <property type="match status" value="1"/>
</dbReference>
<feature type="region of interest" description="Disordered" evidence="1">
    <location>
        <begin position="1"/>
        <end position="34"/>
    </location>
</feature>
<protein>
    <submittedName>
        <fullName evidence="2">Rrf2 family transcriptional regulator</fullName>
    </submittedName>
</protein>
<dbReference type="InterPro" id="IPR036390">
    <property type="entry name" value="WH_DNA-bd_sf"/>
</dbReference>
<dbReference type="PROSITE" id="PS01332">
    <property type="entry name" value="HTH_RRF2_1"/>
    <property type="match status" value="1"/>
</dbReference>
<dbReference type="InterPro" id="IPR036388">
    <property type="entry name" value="WH-like_DNA-bd_sf"/>
</dbReference>
<dbReference type="Pfam" id="PF02082">
    <property type="entry name" value="Rrf2"/>
    <property type="match status" value="1"/>
</dbReference>
<dbReference type="PROSITE" id="PS51197">
    <property type="entry name" value="HTH_RRF2_2"/>
    <property type="match status" value="1"/>
</dbReference>
<organism evidence="2 3">
    <name type="scientific">Actinomarinicola tropica</name>
    <dbReference type="NCBI Taxonomy" id="2789776"/>
    <lineage>
        <taxon>Bacteria</taxon>
        <taxon>Bacillati</taxon>
        <taxon>Actinomycetota</taxon>
        <taxon>Acidimicrobiia</taxon>
        <taxon>Acidimicrobiales</taxon>
        <taxon>Iamiaceae</taxon>
        <taxon>Actinomarinicola</taxon>
    </lineage>
</organism>
<evidence type="ECO:0000313" key="3">
    <source>
        <dbReference type="Proteomes" id="UP000334019"/>
    </source>
</evidence>
<dbReference type="EMBL" id="CP045851">
    <property type="protein sequence ID" value="QGG94607.1"/>
    <property type="molecule type" value="Genomic_DNA"/>
</dbReference>
<feature type="compositionally biased region" description="Basic and acidic residues" evidence="1">
    <location>
        <begin position="16"/>
        <end position="31"/>
    </location>
</feature>
<dbReference type="InterPro" id="IPR030489">
    <property type="entry name" value="TR_Rrf2-type_CS"/>
</dbReference>
<gene>
    <name evidence="2" type="ORF">GH723_05510</name>
</gene>
<keyword evidence="3" id="KW-1185">Reference proteome</keyword>
<name>A0A5Q2RKL9_9ACTN</name>
<dbReference type="Gene3D" id="1.10.10.10">
    <property type="entry name" value="Winged helix-like DNA-binding domain superfamily/Winged helix DNA-binding domain"/>
    <property type="match status" value="1"/>
</dbReference>